<evidence type="ECO:0000313" key="2">
    <source>
        <dbReference type="Proteomes" id="UP000000311"/>
    </source>
</evidence>
<sequence>MAEVIIIDDDDYDMDPIVAERMKIEREEREMDISDHELSDEDWSDNEILIEPLTDSDYNSDDSDDSMMTNYGKKKQRHLELPEILTLNETLKICCISWYYEENEENSKYCPKCFIQRAFLFVEAKSVREHRTTAYCNIEDISCRECRKSLHQVMPCDMCPVCKH</sequence>
<proteinExistence type="predicted"/>
<dbReference type="Proteomes" id="UP000000311">
    <property type="component" value="Unassembled WGS sequence"/>
</dbReference>
<organism evidence="2">
    <name type="scientific">Camponotus floridanus</name>
    <name type="common">Florida carpenter ant</name>
    <dbReference type="NCBI Taxonomy" id="104421"/>
    <lineage>
        <taxon>Eukaryota</taxon>
        <taxon>Metazoa</taxon>
        <taxon>Ecdysozoa</taxon>
        <taxon>Arthropoda</taxon>
        <taxon>Hexapoda</taxon>
        <taxon>Insecta</taxon>
        <taxon>Pterygota</taxon>
        <taxon>Neoptera</taxon>
        <taxon>Endopterygota</taxon>
        <taxon>Hymenoptera</taxon>
        <taxon>Apocrita</taxon>
        <taxon>Aculeata</taxon>
        <taxon>Formicoidea</taxon>
        <taxon>Formicidae</taxon>
        <taxon>Formicinae</taxon>
        <taxon>Camponotus</taxon>
    </lineage>
</organism>
<reference evidence="1 2" key="1">
    <citation type="journal article" date="2010" name="Science">
        <title>Genomic comparison of the ants Camponotus floridanus and Harpegnathos saltator.</title>
        <authorList>
            <person name="Bonasio R."/>
            <person name="Zhang G."/>
            <person name="Ye C."/>
            <person name="Mutti N.S."/>
            <person name="Fang X."/>
            <person name="Qin N."/>
            <person name="Donahue G."/>
            <person name="Yang P."/>
            <person name="Li Q."/>
            <person name="Li C."/>
            <person name="Zhang P."/>
            <person name="Huang Z."/>
            <person name="Berger S.L."/>
            <person name="Reinberg D."/>
            <person name="Wang J."/>
            <person name="Liebig J."/>
        </authorList>
    </citation>
    <scope>NUCLEOTIDE SEQUENCE [LARGE SCALE GENOMIC DNA]</scope>
    <source>
        <strain evidence="2">C129</strain>
    </source>
</reference>
<dbReference type="InParanoid" id="E2AG28"/>
<gene>
    <name evidence="1" type="ORF">EAG_10832</name>
</gene>
<protein>
    <submittedName>
        <fullName evidence="1">Uncharacterized protein</fullName>
    </submittedName>
</protein>
<dbReference type="AlphaFoldDB" id="E2AG28"/>
<accession>E2AG28</accession>
<name>E2AG28_CAMFO</name>
<evidence type="ECO:0000313" key="1">
    <source>
        <dbReference type="EMBL" id="EFN67611.1"/>
    </source>
</evidence>
<dbReference type="OMA" id="CNIEDIS"/>
<dbReference type="EMBL" id="GL439237">
    <property type="protein sequence ID" value="EFN67611.1"/>
    <property type="molecule type" value="Genomic_DNA"/>
</dbReference>
<keyword evidence="2" id="KW-1185">Reference proteome</keyword>